<gene>
    <name evidence="1" type="ORF">SAMN06265173_14825</name>
</gene>
<keyword evidence="2" id="KW-1185">Reference proteome</keyword>
<reference evidence="1 2" key="1">
    <citation type="submission" date="2017-05" db="EMBL/GenBank/DDBJ databases">
        <authorList>
            <person name="Varghese N."/>
            <person name="Submissions S."/>
        </authorList>
    </citation>
    <scope>NUCLEOTIDE SEQUENCE [LARGE SCALE GENOMIC DNA]</scope>
    <source>
        <strain evidence="1 2">DSM 29506</strain>
    </source>
</reference>
<evidence type="ECO:0000313" key="2">
    <source>
        <dbReference type="Proteomes" id="UP000316030"/>
    </source>
</evidence>
<protein>
    <submittedName>
        <fullName evidence="1">Uncharacterized protein</fullName>
    </submittedName>
</protein>
<evidence type="ECO:0000313" key="1">
    <source>
        <dbReference type="EMBL" id="SMO98979.1"/>
    </source>
</evidence>
<dbReference type="Proteomes" id="UP000316030">
    <property type="component" value="Unassembled WGS sequence"/>
</dbReference>
<proteinExistence type="predicted"/>
<organism evidence="1 2">
    <name type="scientific">Thalassovita litoralis</name>
    <dbReference type="NCBI Taxonomy" id="1010611"/>
    <lineage>
        <taxon>Bacteria</taxon>
        <taxon>Pseudomonadati</taxon>
        <taxon>Pseudomonadota</taxon>
        <taxon>Alphaproteobacteria</taxon>
        <taxon>Rhodobacterales</taxon>
        <taxon>Roseobacteraceae</taxon>
        <taxon>Thalassovita</taxon>
    </lineage>
</organism>
<dbReference type="AlphaFoldDB" id="A0A521FS57"/>
<accession>A0A521FS57</accession>
<sequence length="123" mass="13111">MSFRWFIPPPSDGIPAGGFSPTFLIPCRGAECSGPVVNGGSAPKQISHKNFLSWLVADFSEGPISLASAWCRTFLKGAVSPVGAMLSHRPGHIIPLTRNVLSLLMVYFCLGFAAREPVGARIV</sequence>
<name>A0A521FS57_9RHOB</name>
<dbReference type="EMBL" id="FXTO01000048">
    <property type="protein sequence ID" value="SMO98979.1"/>
    <property type="molecule type" value="Genomic_DNA"/>
</dbReference>